<keyword evidence="3" id="KW-1185">Reference proteome</keyword>
<dbReference type="EC" id="2.4.-.-" evidence="2"/>
<name>A0ABT3WD58_9PROT</name>
<dbReference type="EMBL" id="JANIDV010000001">
    <property type="protein sequence ID" value="MCX5615722.1"/>
    <property type="molecule type" value="Genomic_DNA"/>
</dbReference>
<dbReference type="Proteomes" id="UP001165633">
    <property type="component" value="Unassembled WGS sequence"/>
</dbReference>
<proteinExistence type="predicted"/>
<dbReference type="SUPFAM" id="SSF53756">
    <property type="entry name" value="UDP-Glycosyltransferase/glycogen phosphorylase"/>
    <property type="match status" value="1"/>
</dbReference>
<dbReference type="GO" id="GO:0016757">
    <property type="term" value="F:glycosyltransferase activity"/>
    <property type="evidence" value="ECO:0007669"/>
    <property type="project" value="UniProtKB-KW"/>
</dbReference>
<protein>
    <submittedName>
        <fullName evidence="2">Glycosyltransferase</fullName>
        <ecNumber evidence="2">2.4.-.-</ecNumber>
    </submittedName>
</protein>
<comment type="caution">
    <text evidence="2">The sequence shown here is derived from an EMBL/GenBank/DDBJ whole genome shotgun (WGS) entry which is preliminary data.</text>
</comment>
<reference evidence="2" key="1">
    <citation type="submission" date="2022-07" db="EMBL/GenBank/DDBJ databases">
        <title>Bombella genomes.</title>
        <authorList>
            <person name="Harer L."/>
            <person name="Styblova S."/>
            <person name="Ehrmann M."/>
        </authorList>
    </citation>
    <scope>NUCLEOTIDE SEQUENCE</scope>
    <source>
        <strain evidence="2">TMW 2.2559</strain>
    </source>
</reference>
<evidence type="ECO:0000256" key="1">
    <source>
        <dbReference type="SAM" id="MobiDB-lite"/>
    </source>
</evidence>
<gene>
    <name evidence="2" type="ORF">NQF87_01840</name>
</gene>
<keyword evidence="2" id="KW-0328">Glycosyltransferase</keyword>
<keyword evidence="2" id="KW-0808">Transferase</keyword>
<evidence type="ECO:0000313" key="3">
    <source>
        <dbReference type="Proteomes" id="UP001165633"/>
    </source>
</evidence>
<sequence length="1068" mass="120074">MGTDRTFFGAITNDRAKTPLWYGFDVAWYRRRYARQLAESGLDDARLTESWEADEGGDGTSPNRYFDEEWYLKTYPDVRRSVQDKGIFRSGFQHYVDVGCQSCAGHWLFSAEYYLKENSDYGLRAIRNAGHVNAYDHFLCVGDFDFRSPHLFFDAELFIRECLRRDIPFDPSRGAFSQYLSLENPDMRTVRTSWYFDPVWYLEQYPEVAELMEAGQFTSPLHHYLGCDEPTRYSPSPYFDEEHYRTYYPDIAEAVEKGLFRNGYAHFIRAGIAEQRNPSTALDMKAFIGTLDLPEALKQAHVDNPFLLWTMQQEGRVAVTVPESSVTAANTLALRKVEAGLPSLFRRPLRFDPVASSSVRLSVVLFSQGNYLLDIATLISLRAQGLSGMQVIVASTGNGLARQRLGQAVEGGISYFTSEELLSQAQQLQRIMPQLQGERILLLEAGMQLLPMALVSAMSAMMKDRTGGTGRIVTGTSRVLEAGSAVWRDGSITCCGQGETIQSQSVSFQRTIDAVQGGFLFCHRKGLTEALNYLDGHMAEPFFACLSMALRVKGEILSYWPAVQARMLNATVETYAAGDEGKEAIRRLFPVSLSTQAIAREGSMTAGGSRPSVMMVFPHLPRLEEGGPTRRIMQQIEAFRWLGWRVLAVGLDRGDEDRLVVPHDYPADVECWRGVRDFSAFLRERQMEIKILWLGGTDVLSRLGPVLASGDCDFRGKALVLDTVSLKGVGLRAVEEHMRRLVGVVDRPEILMRDARAELDHAWLCQGIITGDAQETALLRQLGYGNVMHLPYAVSLCPFLVEDDFARRRGILFPLSIYRAGDAGHDGFDWFCFSVMPDMRRHFGEDIPVGVGGYHHPVVDLGFYERLASLEGLAGKNALLTMMQQCRVLADPSRVPSRQATEVLEAAGQGIPAVLSSPQLERLGWKDGEEALDGGFNDPKRFAGQLIRLYEEPELWNGLRNRAYEAVRKRHDDSHLHEAFGRFVETLFDRSNRTERPFVEESTFRRRVFAPAPLRITLKAVVEPSSADGAAGDQENAESEDEFMPLPTHLGVTLPEEHHEQKEEVERD</sequence>
<feature type="compositionally biased region" description="Basic and acidic residues" evidence="1">
    <location>
        <begin position="1055"/>
        <end position="1068"/>
    </location>
</feature>
<accession>A0ABT3WD58</accession>
<dbReference type="RefSeq" id="WP_266126712.1">
    <property type="nucleotide sequence ID" value="NZ_JANIDV010000001.1"/>
</dbReference>
<feature type="region of interest" description="Disordered" evidence="1">
    <location>
        <begin position="1024"/>
        <end position="1068"/>
    </location>
</feature>
<organism evidence="2 3">
    <name type="scientific">Bombella dulcis</name>
    <dbReference type="NCBI Taxonomy" id="2967339"/>
    <lineage>
        <taxon>Bacteria</taxon>
        <taxon>Pseudomonadati</taxon>
        <taxon>Pseudomonadota</taxon>
        <taxon>Alphaproteobacteria</taxon>
        <taxon>Acetobacterales</taxon>
        <taxon>Acetobacteraceae</taxon>
        <taxon>Bombella</taxon>
    </lineage>
</organism>
<evidence type="ECO:0000313" key="2">
    <source>
        <dbReference type="EMBL" id="MCX5615722.1"/>
    </source>
</evidence>